<feature type="signal peptide" evidence="1">
    <location>
        <begin position="1"/>
        <end position="24"/>
    </location>
</feature>
<evidence type="ECO:0000313" key="2">
    <source>
        <dbReference type="EMBL" id="MEM5345091.1"/>
    </source>
</evidence>
<dbReference type="EMBL" id="JAZHGA010000041">
    <property type="protein sequence ID" value="MEM5345091.1"/>
    <property type="molecule type" value="Genomic_DNA"/>
</dbReference>
<evidence type="ECO:0000313" key="3">
    <source>
        <dbReference type="Proteomes" id="UP001481677"/>
    </source>
</evidence>
<evidence type="ECO:0000256" key="1">
    <source>
        <dbReference type="SAM" id="SignalP"/>
    </source>
</evidence>
<protein>
    <recommendedName>
        <fullName evidence="4">DUF4198 domain-containing protein</fullName>
    </recommendedName>
</protein>
<name>A0ABU9RDG2_9BURK</name>
<proteinExistence type="predicted"/>
<comment type="caution">
    <text evidence="2">The sequence shown here is derived from an EMBL/GenBank/DDBJ whole genome shotgun (WGS) entry which is preliminary data.</text>
</comment>
<keyword evidence="3" id="KW-1185">Reference proteome</keyword>
<dbReference type="RefSeq" id="WP_240057323.1">
    <property type="nucleotide sequence ID" value="NZ_JAZHFZ010000041.1"/>
</dbReference>
<dbReference type="Proteomes" id="UP001481677">
    <property type="component" value="Unassembled WGS sequence"/>
</dbReference>
<reference evidence="2 3" key="1">
    <citation type="submission" date="2024-01" db="EMBL/GenBank/DDBJ databases">
        <title>The diversity of rhizobia nodulating Mimosa spp. in eleven states of Brazil covering several biomes is determined by host plant, location, and edaphic factors.</title>
        <authorList>
            <person name="Rouws L."/>
            <person name="Barauna A."/>
            <person name="Beukes C."/>
            <person name="De Faria S.M."/>
            <person name="Gross E."/>
            <person name="Dos Reis Junior F.B."/>
            <person name="Simon M."/>
            <person name="Maluk M."/>
            <person name="Odee D.W."/>
            <person name="Kenicer G."/>
            <person name="Young J.P.W."/>
            <person name="Reis V.M."/>
            <person name="Zilli J."/>
            <person name="James E.K."/>
        </authorList>
    </citation>
    <scope>NUCLEOTIDE SEQUENCE [LARGE SCALE GENOMIC DNA]</scope>
    <source>
        <strain evidence="2 3">JPY530</strain>
    </source>
</reference>
<gene>
    <name evidence="2" type="ORF">V4C56_36375</name>
</gene>
<evidence type="ECO:0008006" key="4">
    <source>
        <dbReference type="Google" id="ProtNLM"/>
    </source>
</evidence>
<feature type="chain" id="PRO_5046985621" description="DUF4198 domain-containing protein" evidence="1">
    <location>
        <begin position="25"/>
        <end position="259"/>
    </location>
</feature>
<sequence>MATMASLLCTVAKRVLLPVCLAFVACGCGGGGNDETGVVARASDATQLPSSSALVVPFKASFRGKTYVEWEVAFWQWALSLPVNSTLRHPFSDCESRPISSWQTGIVWFWTAPDSPSMTCDQQRTIIPAGTAIFLSLLGIEASSLEAPPFLAESATEQKQIATSYGSKISNVFCTIDDVKVQNIATYRTTTGQFTFLAPSPWAYGEKGGQGTAVADGYFLLLKPLSPGAHKIHYGGVFHTPVGELPKDITLLITVGANR</sequence>
<accession>A0ABU9RDG2</accession>
<organism evidence="2 3">
    <name type="scientific">Paraburkholderia azotifigens</name>
    <dbReference type="NCBI Taxonomy" id="2057004"/>
    <lineage>
        <taxon>Bacteria</taxon>
        <taxon>Pseudomonadati</taxon>
        <taxon>Pseudomonadota</taxon>
        <taxon>Betaproteobacteria</taxon>
        <taxon>Burkholderiales</taxon>
        <taxon>Burkholderiaceae</taxon>
        <taxon>Paraburkholderia</taxon>
    </lineage>
</organism>
<keyword evidence="1" id="KW-0732">Signal</keyword>